<dbReference type="Pfam" id="PF00230">
    <property type="entry name" value="MIP"/>
    <property type="match status" value="1"/>
</dbReference>
<dbReference type="Proteomes" id="UP001597168">
    <property type="component" value="Unassembled WGS sequence"/>
</dbReference>
<keyword evidence="6 8" id="KW-0472">Membrane</keyword>
<keyword evidence="10" id="KW-1185">Reference proteome</keyword>
<dbReference type="InterPro" id="IPR023271">
    <property type="entry name" value="Aquaporin-like"/>
</dbReference>
<sequence>MSNGIQAREGAWMTNQSIFIGEFLGTALLLLLGNGVVAGVVLAKSKSNGAGWAVITFGWGFAVLAGAYAVAPLSGAHLNPAVTVGLAIHNGDWSTVPLYVAAQLLGAFTGAVLCYLAYLGQFRANTGDVLGVFATGPEIRHRFQNLATEAIATFVLVFVILATGQTKGLETSGTGVLIVALLVVGIGMSLGGPTGYAINPARDLGPRLAHAVLPIPGKGGSDWGYAWVPVVGPLIGGALAGLVDIAVY</sequence>
<dbReference type="InterPro" id="IPR050363">
    <property type="entry name" value="MIP/Aquaporin"/>
</dbReference>
<dbReference type="NCBIfam" id="TIGR00861">
    <property type="entry name" value="MIP"/>
    <property type="match status" value="1"/>
</dbReference>
<dbReference type="RefSeq" id="WP_380726291.1">
    <property type="nucleotide sequence ID" value="NZ_JBHTLK010000152.1"/>
</dbReference>
<evidence type="ECO:0000256" key="8">
    <source>
        <dbReference type="SAM" id="Phobius"/>
    </source>
</evidence>
<keyword evidence="4 7" id="KW-0812">Transmembrane</keyword>
<keyword evidence="3 7" id="KW-0813">Transport</keyword>
<dbReference type="InterPro" id="IPR022357">
    <property type="entry name" value="MIP_CS"/>
</dbReference>
<evidence type="ECO:0000256" key="2">
    <source>
        <dbReference type="ARBA" id="ARBA00006175"/>
    </source>
</evidence>
<dbReference type="SUPFAM" id="SSF81338">
    <property type="entry name" value="Aquaporin-like"/>
    <property type="match status" value="1"/>
</dbReference>
<evidence type="ECO:0000256" key="6">
    <source>
        <dbReference type="ARBA" id="ARBA00023136"/>
    </source>
</evidence>
<feature type="transmembrane region" description="Helical" evidence="8">
    <location>
        <begin position="176"/>
        <end position="198"/>
    </location>
</feature>
<name>A0ABW3QZN0_9PSEU</name>
<reference evidence="10" key="1">
    <citation type="journal article" date="2019" name="Int. J. Syst. Evol. Microbiol.">
        <title>The Global Catalogue of Microorganisms (GCM) 10K type strain sequencing project: providing services to taxonomists for standard genome sequencing and annotation.</title>
        <authorList>
            <consortium name="The Broad Institute Genomics Platform"/>
            <consortium name="The Broad Institute Genome Sequencing Center for Infectious Disease"/>
            <person name="Wu L."/>
            <person name="Ma J."/>
        </authorList>
    </citation>
    <scope>NUCLEOTIDE SEQUENCE [LARGE SCALE GENOMIC DNA]</scope>
    <source>
        <strain evidence="10">CCUG 60214</strain>
    </source>
</reference>
<evidence type="ECO:0000256" key="1">
    <source>
        <dbReference type="ARBA" id="ARBA00004141"/>
    </source>
</evidence>
<evidence type="ECO:0000256" key="3">
    <source>
        <dbReference type="ARBA" id="ARBA00022448"/>
    </source>
</evidence>
<organism evidence="9 10">
    <name type="scientific">Saccharothrix hoggarensis</name>
    <dbReference type="NCBI Taxonomy" id="913853"/>
    <lineage>
        <taxon>Bacteria</taxon>
        <taxon>Bacillati</taxon>
        <taxon>Actinomycetota</taxon>
        <taxon>Actinomycetes</taxon>
        <taxon>Pseudonocardiales</taxon>
        <taxon>Pseudonocardiaceae</taxon>
        <taxon>Saccharothrix</taxon>
    </lineage>
</organism>
<evidence type="ECO:0000313" key="10">
    <source>
        <dbReference type="Proteomes" id="UP001597168"/>
    </source>
</evidence>
<evidence type="ECO:0000256" key="4">
    <source>
        <dbReference type="ARBA" id="ARBA00022692"/>
    </source>
</evidence>
<dbReference type="Gene3D" id="1.20.1080.10">
    <property type="entry name" value="Glycerol uptake facilitator protein"/>
    <property type="match status" value="1"/>
</dbReference>
<dbReference type="InterPro" id="IPR000425">
    <property type="entry name" value="MIP"/>
</dbReference>
<evidence type="ECO:0000256" key="5">
    <source>
        <dbReference type="ARBA" id="ARBA00022989"/>
    </source>
</evidence>
<feature type="transmembrane region" description="Helical" evidence="8">
    <location>
        <begin position="96"/>
        <end position="118"/>
    </location>
</feature>
<gene>
    <name evidence="9" type="ORF">ACFQ3T_24535</name>
</gene>
<evidence type="ECO:0000256" key="7">
    <source>
        <dbReference type="RuleBase" id="RU000477"/>
    </source>
</evidence>
<protein>
    <submittedName>
        <fullName evidence="9">MIP/aquaporin family protein</fullName>
    </submittedName>
</protein>
<comment type="similarity">
    <text evidence="2 7">Belongs to the MIP/aquaporin (TC 1.A.8) family.</text>
</comment>
<keyword evidence="5 8" id="KW-1133">Transmembrane helix</keyword>
<dbReference type="PROSITE" id="PS00221">
    <property type="entry name" value="MIP"/>
    <property type="match status" value="1"/>
</dbReference>
<dbReference type="PANTHER" id="PTHR43829">
    <property type="entry name" value="AQUAPORIN OR AQUAGLYCEROPORIN RELATED"/>
    <property type="match status" value="1"/>
</dbReference>
<proteinExistence type="inferred from homology"/>
<dbReference type="PANTHER" id="PTHR43829:SF9">
    <property type="entry name" value="AQUAPORIN-9"/>
    <property type="match status" value="1"/>
</dbReference>
<dbReference type="PRINTS" id="PR00783">
    <property type="entry name" value="MINTRINSICP"/>
</dbReference>
<dbReference type="EMBL" id="JBHTLK010000152">
    <property type="protein sequence ID" value="MFD1150313.1"/>
    <property type="molecule type" value="Genomic_DNA"/>
</dbReference>
<feature type="transmembrane region" description="Helical" evidence="8">
    <location>
        <begin position="50"/>
        <end position="71"/>
    </location>
</feature>
<feature type="transmembrane region" description="Helical" evidence="8">
    <location>
        <begin position="23"/>
        <end position="43"/>
    </location>
</feature>
<accession>A0ABW3QZN0</accession>
<comment type="caution">
    <text evidence="9">The sequence shown here is derived from an EMBL/GenBank/DDBJ whole genome shotgun (WGS) entry which is preliminary data.</text>
</comment>
<evidence type="ECO:0000313" key="9">
    <source>
        <dbReference type="EMBL" id="MFD1150313.1"/>
    </source>
</evidence>
<comment type="subcellular location">
    <subcellularLocation>
        <location evidence="1">Membrane</location>
        <topology evidence="1">Multi-pass membrane protein</topology>
    </subcellularLocation>
</comment>